<evidence type="ECO:0000313" key="4">
    <source>
        <dbReference type="Proteomes" id="UP001317742"/>
    </source>
</evidence>
<evidence type="ECO:0000256" key="1">
    <source>
        <dbReference type="ARBA" id="ARBA00022517"/>
    </source>
</evidence>
<gene>
    <name evidence="3" type="ORF">SYK_14480</name>
</gene>
<dbReference type="CDD" id="cd01854">
    <property type="entry name" value="YjeQ_EngC"/>
    <property type="match status" value="1"/>
</dbReference>
<dbReference type="NCBIfam" id="TIGR00157">
    <property type="entry name" value="ribosome small subunit-dependent GTPase A"/>
    <property type="match status" value="1"/>
</dbReference>
<evidence type="ECO:0000259" key="2">
    <source>
        <dbReference type="PROSITE" id="PS50936"/>
    </source>
</evidence>
<dbReference type="PROSITE" id="PS50936">
    <property type="entry name" value="ENGC_GTPASE"/>
    <property type="match status" value="1"/>
</dbReference>
<organism evidence="3 4">
    <name type="scientific">Pseudodesulfovibrio nedwellii</name>
    <dbReference type="NCBI Taxonomy" id="2973072"/>
    <lineage>
        <taxon>Bacteria</taxon>
        <taxon>Pseudomonadati</taxon>
        <taxon>Thermodesulfobacteriota</taxon>
        <taxon>Desulfovibrionia</taxon>
        <taxon>Desulfovibrionales</taxon>
        <taxon>Desulfovibrionaceae</taxon>
    </lineage>
</organism>
<accession>A0ABN6S441</accession>
<proteinExistence type="predicted"/>
<keyword evidence="1" id="KW-0690">Ribosome biogenesis</keyword>
<reference evidence="3 4" key="1">
    <citation type="submission" date="2022-08" db="EMBL/GenBank/DDBJ databases">
        <title>Genome Sequence of the sulphate-reducing bacterium, Pseudodesulfovibrio sp. SYK.</title>
        <authorList>
            <person name="Kondo R."/>
            <person name="Kataoka T."/>
        </authorList>
    </citation>
    <scope>NUCLEOTIDE SEQUENCE [LARGE SCALE GENOMIC DNA]</scope>
    <source>
        <strain evidence="3 4">SYK</strain>
    </source>
</reference>
<dbReference type="Pfam" id="PF03193">
    <property type="entry name" value="RsgA_GTPase"/>
    <property type="match status" value="1"/>
</dbReference>
<dbReference type="InterPro" id="IPR027417">
    <property type="entry name" value="P-loop_NTPase"/>
</dbReference>
<dbReference type="SUPFAM" id="SSF52540">
    <property type="entry name" value="P-loop containing nucleoside triphosphate hydrolases"/>
    <property type="match status" value="1"/>
</dbReference>
<dbReference type="Proteomes" id="UP001317742">
    <property type="component" value="Chromosome"/>
</dbReference>
<dbReference type="PANTHER" id="PTHR32120">
    <property type="entry name" value="SMALL RIBOSOMAL SUBUNIT BIOGENESIS GTPASE RSGA"/>
    <property type="match status" value="1"/>
</dbReference>
<evidence type="ECO:0000313" key="3">
    <source>
        <dbReference type="EMBL" id="BDQ37088.1"/>
    </source>
</evidence>
<dbReference type="Gene3D" id="3.40.50.300">
    <property type="entry name" value="P-loop containing nucleotide triphosphate hydrolases"/>
    <property type="match status" value="1"/>
</dbReference>
<protein>
    <recommendedName>
        <fullName evidence="2">EngC GTPase domain-containing protein</fullName>
    </recommendedName>
</protein>
<dbReference type="InterPro" id="IPR004881">
    <property type="entry name" value="Ribosome_biogen_GTPase_RsgA"/>
</dbReference>
<feature type="domain" description="EngC GTPase" evidence="2">
    <location>
        <begin position="1"/>
        <end position="83"/>
    </location>
</feature>
<dbReference type="EMBL" id="AP026709">
    <property type="protein sequence ID" value="BDQ37088.1"/>
    <property type="molecule type" value="Genomic_DNA"/>
</dbReference>
<dbReference type="InterPro" id="IPR010914">
    <property type="entry name" value="RsgA_GTPase_dom"/>
</dbReference>
<dbReference type="PANTHER" id="PTHR32120:SF10">
    <property type="entry name" value="SMALL RIBOSOMAL SUBUNIT BIOGENESIS GTPASE RSGA"/>
    <property type="match status" value="1"/>
</dbReference>
<dbReference type="Gene3D" id="1.10.40.50">
    <property type="entry name" value="Probable gtpase engc, domain 3"/>
    <property type="match status" value="1"/>
</dbReference>
<name>A0ABN6S441_9BACT</name>
<keyword evidence="4" id="KW-1185">Reference proteome</keyword>
<sequence>MHRYYVYSDENELAIHLGDGKTAAMIGSSGAGKSTLANMLHGNEIQATGKISASVGKGRHTTTVRELIRMPQGGLLMDNPGIREIAFHESGNGIENTFADICKLARTCRFADCTHRHEPHCAVRHAVETGKLPQERLESFHKMQLEMQYLSERRTKSADRMEKGRWKGVAQKIKGLKKGKK</sequence>